<accession>A0A0E0G3U2</accession>
<organism evidence="2">
    <name type="scientific">Oryza nivara</name>
    <name type="common">Indian wild rice</name>
    <name type="synonym">Oryza sativa f. spontanea</name>
    <dbReference type="NCBI Taxonomy" id="4536"/>
    <lineage>
        <taxon>Eukaryota</taxon>
        <taxon>Viridiplantae</taxon>
        <taxon>Streptophyta</taxon>
        <taxon>Embryophyta</taxon>
        <taxon>Tracheophyta</taxon>
        <taxon>Spermatophyta</taxon>
        <taxon>Magnoliopsida</taxon>
        <taxon>Liliopsida</taxon>
        <taxon>Poales</taxon>
        <taxon>Poaceae</taxon>
        <taxon>BOP clade</taxon>
        <taxon>Oryzoideae</taxon>
        <taxon>Oryzeae</taxon>
        <taxon>Oryzinae</taxon>
        <taxon>Oryza</taxon>
    </lineage>
</organism>
<reference evidence="2" key="2">
    <citation type="submission" date="2018-04" db="EMBL/GenBank/DDBJ databases">
        <title>OnivRS2 (Oryza nivara Reference Sequence Version 2).</title>
        <authorList>
            <person name="Zhang J."/>
            <person name="Kudrna D."/>
            <person name="Lee S."/>
            <person name="Talag J."/>
            <person name="Rajasekar S."/>
            <person name="Welchert J."/>
            <person name="Hsing Y.-I."/>
            <person name="Wing R.A."/>
        </authorList>
    </citation>
    <scope>NUCLEOTIDE SEQUENCE [LARGE SCALE GENOMIC DNA]</scope>
    <source>
        <strain evidence="2">SL10</strain>
    </source>
</reference>
<dbReference type="Proteomes" id="UP000006591">
    <property type="component" value="Chromosome 2"/>
</dbReference>
<protein>
    <submittedName>
        <fullName evidence="2">Uncharacterized protein</fullName>
    </submittedName>
</protein>
<feature type="region of interest" description="Disordered" evidence="1">
    <location>
        <begin position="28"/>
        <end position="56"/>
    </location>
</feature>
<sequence length="62" mass="7156">MARSRAPSLSTWTRRCCHHVVTAWRPGSAPLWPRRRHSQAQQMRKKMEMDGKSDGIGMIPIL</sequence>
<name>A0A0E0G3U2_ORYNI</name>
<dbReference type="HOGENOM" id="CLU_2907806_0_0_1"/>
<evidence type="ECO:0000313" key="3">
    <source>
        <dbReference type="Proteomes" id="UP000006591"/>
    </source>
</evidence>
<dbReference type="AlphaFoldDB" id="A0A0E0G3U2"/>
<dbReference type="Gramene" id="ONIVA02G10450.1">
    <property type="protein sequence ID" value="ONIVA02G10450.1"/>
    <property type="gene ID" value="ONIVA02G10450"/>
</dbReference>
<proteinExistence type="predicted"/>
<reference evidence="2" key="1">
    <citation type="submission" date="2015-04" db="UniProtKB">
        <authorList>
            <consortium name="EnsemblPlants"/>
        </authorList>
    </citation>
    <scope>IDENTIFICATION</scope>
    <source>
        <strain evidence="2">SL10</strain>
    </source>
</reference>
<dbReference type="EnsemblPlants" id="ONIVA02G10450.1">
    <property type="protein sequence ID" value="ONIVA02G10450.1"/>
    <property type="gene ID" value="ONIVA02G10450"/>
</dbReference>
<evidence type="ECO:0000313" key="2">
    <source>
        <dbReference type="EnsemblPlants" id="ONIVA02G10450.1"/>
    </source>
</evidence>
<evidence type="ECO:0000256" key="1">
    <source>
        <dbReference type="SAM" id="MobiDB-lite"/>
    </source>
</evidence>
<keyword evidence="3" id="KW-1185">Reference proteome</keyword>